<dbReference type="PROSITE" id="PS51257">
    <property type="entry name" value="PROKAR_LIPOPROTEIN"/>
    <property type="match status" value="1"/>
</dbReference>
<dbReference type="PANTHER" id="PTHR30290:SF32">
    <property type="entry name" value="GLUTATHIONE-BINDING PROTEIN GSIB"/>
    <property type="match status" value="1"/>
</dbReference>
<comment type="caution">
    <text evidence="10">The sequence shown here is derived from an EMBL/GenBank/DDBJ whole genome shotgun (WGS) entry which is preliminary data.</text>
</comment>
<dbReference type="Proteomes" id="UP000247978">
    <property type="component" value="Unassembled WGS sequence"/>
</dbReference>
<feature type="signal peptide" evidence="8">
    <location>
        <begin position="1"/>
        <end position="19"/>
    </location>
</feature>
<sequence>MKKFLGFLFVLMLALFSVACSGDNDSNAGNEGKSAKSSEEAGDKEITIAIDQNFITLDPHNAGDTVSIFGIRSMYEGLVSFDENMEIIPALAESYEISDDALTYTFKLREDVTFHDGEPFNAEAVKVNFDRIMDDANNLSAKRSLQFVDSLEVINDNEVAFKLNEPFSAMINKFAMVPMISPKAIEEGTKYVEGNPVGTGTFKFVEWKQGTILEVEKNEDYWGGDQTNVAKVIFSPVPENGSRVAMLKTGEADFVYPMPQQNVKEFENSDDVTIDESPSTIARYVSINTFKDPYSDLKVRQAMNHAVDKEAYLQVVKDGFGHVLDSTMSSETQYYSKQEPYEFDIEKAKALLKEAGYEDGFEAEIWGNTSSETIKGMEFIKQQLAQVNIDVTIKSMEEGTLSDEIYTPEKPEDAKVQMWYVSWSPSSGDADGATRGLFSSEYFPPNGANTAYFDNDQVTNWIKEANATADTKKQEEIYTDLQRTVYSEAPWIFLATDINLAGRSNNLEGVYVAPDGSVNISKAQVK</sequence>
<reference evidence="10 11" key="1">
    <citation type="submission" date="2018-05" db="EMBL/GenBank/DDBJ databases">
        <title>Genomic Encyclopedia of Type Strains, Phase IV (KMG-IV): sequencing the most valuable type-strain genomes for metagenomic binning, comparative biology and taxonomic classification.</title>
        <authorList>
            <person name="Goeker M."/>
        </authorList>
    </citation>
    <scope>NUCLEOTIDE SEQUENCE [LARGE SCALE GENOMIC DNA]</scope>
    <source>
        <strain evidence="10 11">DSM 28556</strain>
    </source>
</reference>
<dbReference type="RefSeq" id="WP_110396865.1">
    <property type="nucleotide sequence ID" value="NZ_JBHUHB010000001.1"/>
</dbReference>
<dbReference type="GO" id="GO:0042938">
    <property type="term" value="P:dipeptide transport"/>
    <property type="evidence" value="ECO:0007669"/>
    <property type="project" value="TreeGrafter"/>
</dbReference>
<comment type="similarity">
    <text evidence="3">Belongs to the bacterial solute-binding protein 5 family.</text>
</comment>
<dbReference type="InterPro" id="IPR000914">
    <property type="entry name" value="SBP_5_dom"/>
</dbReference>
<feature type="chain" id="PRO_5039640489" description="Glutathione-binding protein GsiB" evidence="8">
    <location>
        <begin position="20"/>
        <end position="526"/>
    </location>
</feature>
<keyword evidence="5" id="KW-0813">Transport</keyword>
<dbReference type="GO" id="GO:0030288">
    <property type="term" value="C:outer membrane-bounded periplasmic space"/>
    <property type="evidence" value="ECO:0007669"/>
    <property type="project" value="TreeGrafter"/>
</dbReference>
<proteinExistence type="inferred from homology"/>
<evidence type="ECO:0000256" key="6">
    <source>
        <dbReference type="ARBA" id="ARBA00022729"/>
    </source>
</evidence>
<evidence type="ECO:0000256" key="4">
    <source>
        <dbReference type="ARBA" id="ARBA00017393"/>
    </source>
</evidence>
<comment type="subcellular location">
    <subcellularLocation>
        <location evidence="2">Periplasm</location>
    </subcellularLocation>
</comment>
<evidence type="ECO:0000256" key="3">
    <source>
        <dbReference type="ARBA" id="ARBA00005695"/>
    </source>
</evidence>
<comment type="function">
    <text evidence="1">Part of the ABC transporter complex GsiABCD involved in glutathione import. Binds glutathione.</text>
</comment>
<dbReference type="Gene3D" id="3.90.76.10">
    <property type="entry name" value="Dipeptide-binding Protein, Domain 1"/>
    <property type="match status" value="1"/>
</dbReference>
<evidence type="ECO:0000256" key="5">
    <source>
        <dbReference type="ARBA" id="ARBA00022448"/>
    </source>
</evidence>
<dbReference type="EMBL" id="QJJQ01000016">
    <property type="protein sequence ID" value="PXW83339.1"/>
    <property type="molecule type" value="Genomic_DNA"/>
</dbReference>
<dbReference type="SUPFAM" id="SSF53850">
    <property type="entry name" value="Periplasmic binding protein-like II"/>
    <property type="match status" value="1"/>
</dbReference>
<organism evidence="10 11">
    <name type="scientific">Pseudogracilibacillus auburnensis</name>
    <dbReference type="NCBI Taxonomy" id="1494959"/>
    <lineage>
        <taxon>Bacteria</taxon>
        <taxon>Bacillati</taxon>
        <taxon>Bacillota</taxon>
        <taxon>Bacilli</taxon>
        <taxon>Bacillales</taxon>
        <taxon>Bacillaceae</taxon>
        <taxon>Pseudogracilibacillus</taxon>
    </lineage>
</organism>
<evidence type="ECO:0000256" key="8">
    <source>
        <dbReference type="SAM" id="SignalP"/>
    </source>
</evidence>
<dbReference type="Pfam" id="PF00496">
    <property type="entry name" value="SBP_bac_5"/>
    <property type="match status" value="1"/>
</dbReference>
<dbReference type="InterPro" id="IPR039424">
    <property type="entry name" value="SBP_5"/>
</dbReference>
<keyword evidence="7" id="KW-0574">Periplasm</keyword>
<evidence type="ECO:0000313" key="11">
    <source>
        <dbReference type="Proteomes" id="UP000247978"/>
    </source>
</evidence>
<accession>A0A2V3W3M8</accession>
<evidence type="ECO:0000259" key="9">
    <source>
        <dbReference type="Pfam" id="PF00496"/>
    </source>
</evidence>
<keyword evidence="11" id="KW-1185">Reference proteome</keyword>
<evidence type="ECO:0000256" key="7">
    <source>
        <dbReference type="ARBA" id="ARBA00022764"/>
    </source>
</evidence>
<dbReference type="InterPro" id="IPR030678">
    <property type="entry name" value="Peptide/Ni-bd"/>
</dbReference>
<dbReference type="AlphaFoldDB" id="A0A2V3W3M8"/>
<dbReference type="GO" id="GO:0043190">
    <property type="term" value="C:ATP-binding cassette (ABC) transporter complex"/>
    <property type="evidence" value="ECO:0007669"/>
    <property type="project" value="InterPro"/>
</dbReference>
<evidence type="ECO:0000313" key="10">
    <source>
        <dbReference type="EMBL" id="PXW83339.1"/>
    </source>
</evidence>
<evidence type="ECO:0000256" key="2">
    <source>
        <dbReference type="ARBA" id="ARBA00004418"/>
    </source>
</evidence>
<dbReference type="PIRSF" id="PIRSF002741">
    <property type="entry name" value="MppA"/>
    <property type="match status" value="1"/>
</dbReference>
<protein>
    <recommendedName>
        <fullName evidence="4">Glutathione-binding protein GsiB</fullName>
    </recommendedName>
</protein>
<feature type="domain" description="Solute-binding protein family 5" evidence="9">
    <location>
        <begin position="86"/>
        <end position="440"/>
    </location>
</feature>
<gene>
    <name evidence="10" type="ORF">DFR56_11618</name>
</gene>
<dbReference type="PANTHER" id="PTHR30290">
    <property type="entry name" value="PERIPLASMIC BINDING COMPONENT OF ABC TRANSPORTER"/>
    <property type="match status" value="1"/>
</dbReference>
<dbReference type="Gene3D" id="3.40.190.10">
    <property type="entry name" value="Periplasmic binding protein-like II"/>
    <property type="match status" value="1"/>
</dbReference>
<name>A0A2V3W3M8_9BACI</name>
<keyword evidence="6 8" id="KW-0732">Signal</keyword>
<dbReference type="OrthoDB" id="9796817at2"/>
<dbReference type="GO" id="GO:1904680">
    <property type="term" value="F:peptide transmembrane transporter activity"/>
    <property type="evidence" value="ECO:0007669"/>
    <property type="project" value="TreeGrafter"/>
</dbReference>
<dbReference type="CDD" id="cd08499">
    <property type="entry name" value="PBP2_Ylib_like"/>
    <property type="match status" value="1"/>
</dbReference>
<dbReference type="Gene3D" id="3.10.105.10">
    <property type="entry name" value="Dipeptide-binding Protein, Domain 3"/>
    <property type="match status" value="1"/>
</dbReference>
<evidence type="ECO:0000256" key="1">
    <source>
        <dbReference type="ARBA" id="ARBA00003489"/>
    </source>
</evidence>